<comment type="caution">
    <text evidence="1">The sequence shown here is derived from an EMBL/GenBank/DDBJ whole genome shotgun (WGS) entry which is preliminary data.</text>
</comment>
<gene>
    <name evidence="1" type="ORF">FHX40_1674</name>
</gene>
<evidence type="ECO:0000313" key="2">
    <source>
        <dbReference type="Proteomes" id="UP000319213"/>
    </source>
</evidence>
<proteinExistence type="predicted"/>
<dbReference type="EMBL" id="VFPQ01000001">
    <property type="protein sequence ID" value="TQM74985.1"/>
    <property type="molecule type" value="Genomic_DNA"/>
</dbReference>
<keyword evidence="2" id="KW-1185">Reference proteome</keyword>
<dbReference type="RefSeq" id="WP_170198764.1">
    <property type="nucleotide sequence ID" value="NZ_BMPV01000007.1"/>
</dbReference>
<protein>
    <submittedName>
        <fullName evidence="1">Uncharacterized protein</fullName>
    </submittedName>
</protein>
<sequence length="116" mass="13338">MAVRPTEKWRHDADVLWRRPEPLLELIDEAFGAFEGEVAGLGEDPDDEKVFDVIRRVVVELNVLDQEHGAAFDEVDRADLCAYIEEVLTEHGIDLPALAERRGIKPSEITDEWREW</sequence>
<dbReference type="AlphaFoldDB" id="A0A543IWN6"/>
<accession>A0A543IWN6</accession>
<reference evidence="1 2" key="1">
    <citation type="submission" date="2019-06" db="EMBL/GenBank/DDBJ databases">
        <title>Sequencing the genomes of 1000 actinobacteria strains.</title>
        <authorList>
            <person name="Klenk H.-P."/>
        </authorList>
    </citation>
    <scope>NUCLEOTIDE SEQUENCE [LARGE SCALE GENOMIC DNA]</scope>
    <source>
        <strain evidence="1 2">DSM 43186</strain>
    </source>
</reference>
<evidence type="ECO:0000313" key="1">
    <source>
        <dbReference type="EMBL" id="TQM74985.1"/>
    </source>
</evidence>
<name>A0A543IWN6_9ACTN</name>
<organism evidence="1 2">
    <name type="scientific">Thermopolyspora flexuosa</name>
    <dbReference type="NCBI Taxonomy" id="103836"/>
    <lineage>
        <taxon>Bacteria</taxon>
        <taxon>Bacillati</taxon>
        <taxon>Actinomycetota</taxon>
        <taxon>Actinomycetes</taxon>
        <taxon>Streptosporangiales</taxon>
        <taxon>Streptosporangiaceae</taxon>
        <taxon>Thermopolyspora</taxon>
    </lineage>
</organism>
<dbReference type="Proteomes" id="UP000319213">
    <property type="component" value="Unassembled WGS sequence"/>
</dbReference>